<dbReference type="PANTHER" id="PTHR16171:SF7">
    <property type="entry name" value="DNA REPAIR PROTEIN RAD2"/>
    <property type="match status" value="1"/>
</dbReference>
<feature type="compositionally biased region" description="Basic residues" evidence="3">
    <location>
        <begin position="357"/>
        <end position="366"/>
    </location>
</feature>
<feature type="domain" description="XPG-I" evidence="4">
    <location>
        <begin position="1"/>
        <end position="59"/>
    </location>
</feature>
<feature type="compositionally biased region" description="Acidic residues" evidence="3">
    <location>
        <begin position="277"/>
        <end position="286"/>
    </location>
</feature>
<feature type="compositionally biased region" description="Basic residues" evidence="3">
    <location>
        <begin position="260"/>
        <end position="270"/>
    </location>
</feature>
<accession>A0ABU6SGB9</accession>
<feature type="compositionally biased region" description="Basic and acidic residues" evidence="3">
    <location>
        <begin position="514"/>
        <end position="536"/>
    </location>
</feature>
<sequence length="630" mass="71353">MEAEEQCAFLETAKLVGVITDDSDVHLFGARSVYKNIFNDRKYIETYFMERNLSKKWHIPSSFPSETVISAYYSPQVDKSTELSLSPGESQIILFFERVEVKSGRPFTHKYDDSKGRLHISMATLGLGSATTKSTLQCNIGNRSPVNLCSLCPGSAESIQLNLEFDEVDDVVFTVIGARSIYLCGYYLAKTSSSSRRAMFNGDSSESYGEDIGDTDNEKTDRSNEYDSDDSFIDDDPIPKVFSPSRSSTEEGDSDDNKPIGKKSKHRQYRMKYYSVESDDDGDGGFEENAIVNDSMDDKTKEIDNEDTLPISSVYKNYKYDGDSKIQTDLETDNVLLDRQRQRETAVSDEEKDVRAVKKSKKKKKEKQNETVDKMMLSLSEDSMLISSLYKNKAHQKNLDEEIHKTGDREAFDARNKIDEDDGDSIIQTTLQTHNVLQDSQMHREAALSDKKKDAGDIKKSKKKKKEKETKSSPKIGKMSLDILAGQEQIKDSPDDDKQSETADKNLPSFEVGHVQEEKPKKKRKEQLMEHIKQPTVYEDVKRVVVLALPTFAADTGKGRTKRRKKEQVSKGSDIEGDMGNHEGNEDQQRLINEKSMQDRAHDFSNGNQNEEKVKKGRSKSKENIAVKEK</sequence>
<feature type="compositionally biased region" description="Basic and acidic residues" evidence="3">
    <location>
        <begin position="610"/>
        <end position="630"/>
    </location>
</feature>
<feature type="region of interest" description="Disordered" evidence="3">
    <location>
        <begin position="394"/>
        <end position="536"/>
    </location>
</feature>
<feature type="compositionally biased region" description="Basic and acidic residues" evidence="3">
    <location>
        <begin position="441"/>
        <end position="459"/>
    </location>
</feature>
<dbReference type="InterPro" id="IPR041232">
    <property type="entry name" value="NPL"/>
</dbReference>
<feature type="compositionally biased region" description="Basic and acidic residues" evidence="3">
    <location>
        <begin position="397"/>
        <end position="418"/>
    </location>
</feature>
<dbReference type="SUPFAM" id="SSF88723">
    <property type="entry name" value="PIN domain-like"/>
    <property type="match status" value="1"/>
</dbReference>
<reference evidence="5 6" key="1">
    <citation type="journal article" date="2023" name="Plants (Basel)">
        <title>Bridging the Gap: Combining Genomics and Transcriptomics Approaches to Understand Stylosanthes scabra, an Orphan Legume from the Brazilian Caatinga.</title>
        <authorList>
            <person name="Ferreira-Neto J.R.C."/>
            <person name="da Silva M.D."/>
            <person name="Binneck E."/>
            <person name="de Melo N.F."/>
            <person name="da Silva R.H."/>
            <person name="de Melo A.L.T.M."/>
            <person name="Pandolfi V."/>
            <person name="Bustamante F.O."/>
            <person name="Brasileiro-Vidal A.C."/>
            <person name="Benko-Iseppon A.M."/>
        </authorList>
    </citation>
    <scope>NUCLEOTIDE SEQUENCE [LARGE SCALE GENOMIC DNA]</scope>
    <source>
        <tissue evidence="5">Leaves</tissue>
    </source>
</reference>
<name>A0ABU6SGB9_9FABA</name>
<feature type="compositionally biased region" description="Basic and acidic residues" evidence="3">
    <location>
        <begin position="337"/>
        <end position="346"/>
    </location>
</feature>
<feature type="compositionally biased region" description="Polar residues" evidence="3">
    <location>
        <begin position="426"/>
        <end position="440"/>
    </location>
</feature>
<feature type="compositionally biased region" description="Polar residues" evidence="3">
    <location>
        <begin position="197"/>
        <end position="207"/>
    </location>
</feature>
<dbReference type="Pfam" id="PF17800">
    <property type="entry name" value="NPL"/>
    <property type="match status" value="1"/>
</dbReference>
<feature type="compositionally biased region" description="Basic and acidic residues" evidence="3">
    <location>
        <begin position="579"/>
        <end position="603"/>
    </location>
</feature>
<keyword evidence="2" id="KW-0539">Nucleus</keyword>
<feature type="region of interest" description="Disordered" evidence="3">
    <location>
        <begin position="337"/>
        <end position="372"/>
    </location>
</feature>
<feature type="region of interest" description="Disordered" evidence="3">
    <location>
        <begin position="551"/>
        <end position="630"/>
    </location>
</feature>
<dbReference type="InterPro" id="IPR006086">
    <property type="entry name" value="XPG-I_dom"/>
</dbReference>
<evidence type="ECO:0000313" key="6">
    <source>
        <dbReference type="Proteomes" id="UP001341840"/>
    </source>
</evidence>
<evidence type="ECO:0000256" key="2">
    <source>
        <dbReference type="ARBA" id="ARBA00023242"/>
    </source>
</evidence>
<dbReference type="Gene3D" id="2.60.120.340">
    <property type="entry name" value="Nucleoplasmin core domain"/>
    <property type="match status" value="1"/>
</dbReference>
<gene>
    <name evidence="5" type="ORF">PIB30_040705</name>
</gene>
<dbReference type="PANTHER" id="PTHR16171">
    <property type="entry name" value="DNA REPAIR PROTEIN COMPLEMENTING XP-G CELLS-RELATED"/>
    <property type="match status" value="1"/>
</dbReference>
<organism evidence="5 6">
    <name type="scientific">Stylosanthes scabra</name>
    <dbReference type="NCBI Taxonomy" id="79078"/>
    <lineage>
        <taxon>Eukaryota</taxon>
        <taxon>Viridiplantae</taxon>
        <taxon>Streptophyta</taxon>
        <taxon>Embryophyta</taxon>
        <taxon>Tracheophyta</taxon>
        <taxon>Spermatophyta</taxon>
        <taxon>Magnoliopsida</taxon>
        <taxon>eudicotyledons</taxon>
        <taxon>Gunneridae</taxon>
        <taxon>Pentapetalae</taxon>
        <taxon>rosids</taxon>
        <taxon>fabids</taxon>
        <taxon>Fabales</taxon>
        <taxon>Fabaceae</taxon>
        <taxon>Papilionoideae</taxon>
        <taxon>50 kb inversion clade</taxon>
        <taxon>dalbergioids sensu lato</taxon>
        <taxon>Dalbergieae</taxon>
        <taxon>Pterocarpus clade</taxon>
        <taxon>Stylosanthes</taxon>
    </lineage>
</organism>
<dbReference type="InterPro" id="IPR029060">
    <property type="entry name" value="PIN-like_dom_sf"/>
</dbReference>
<evidence type="ECO:0000256" key="1">
    <source>
        <dbReference type="ARBA" id="ARBA00004123"/>
    </source>
</evidence>
<dbReference type="Gene3D" id="3.40.50.1010">
    <property type="entry name" value="5'-nuclease"/>
    <property type="match status" value="1"/>
</dbReference>
<feature type="compositionally biased region" description="Basic and acidic residues" evidence="3">
    <location>
        <begin position="216"/>
        <end position="225"/>
    </location>
</feature>
<evidence type="ECO:0000259" key="4">
    <source>
        <dbReference type="SMART" id="SM00484"/>
    </source>
</evidence>
<dbReference type="SMART" id="SM00484">
    <property type="entry name" value="XPGI"/>
    <property type="match status" value="1"/>
</dbReference>
<feature type="region of interest" description="Disordered" evidence="3">
    <location>
        <begin position="197"/>
        <end position="310"/>
    </location>
</feature>
<dbReference type="EMBL" id="JASCZI010060636">
    <property type="protein sequence ID" value="MED6134843.1"/>
    <property type="molecule type" value="Genomic_DNA"/>
</dbReference>
<evidence type="ECO:0000313" key="5">
    <source>
        <dbReference type="EMBL" id="MED6134843.1"/>
    </source>
</evidence>
<evidence type="ECO:0000256" key="3">
    <source>
        <dbReference type="SAM" id="MobiDB-lite"/>
    </source>
</evidence>
<proteinExistence type="predicted"/>
<protein>
    <recommendedName>
        <fullName evidence="4">XPG-I domain-containing protein</fullName>
    </recommendedName>
</protein>
<dbReference type="Pfam" id="PF00867">
    <property type="entry name" value="XPG_I"/>
    <property type="match status" value="1"/>
</dbReference>
<feature type="compositionally biased region" description="Acidic residues" evidence="3">
    <location>
        <begin position="226"/>
        <end position="236"/>
    </location>
</feature>
<feature type="compositionally biased region" description="Basic and acidic residues" evidence="3">
    <location>
        <begin position="489"/>
        <end position="504"/>
    </location>
</feature>
<comment type="caution">
    <text evidence="5">The sequence shown here is derived from an EMBL/GenBank/DDBJ whole genome shotgun (WGS) entry which is preliminary data.</text>
</comment>
<keyword evidence="6" id="KW-1185">Reference proteome</keyword>
<comment type="subcellular location">
    <subcellularLocation>
        <location evidence="1">Nucleus</location>
    </subcellularLocation>
</comment>
<dbReference type="Proteomes" id="UP001341840">
    <property type="component" value="Unassembled WGS sequence"/>
</dbReference>